<keyword evidence="1" id="KW-0804">Transcription</keyword>
<name>A0A7T8ER93_9CAUD</name>
<dbReference type="Proteomes" id="UP000595566">
    <property type="component" value="Segment"/>
</dbReference>
<gene>
    <name evidence="1" type="ORF">immuto26A_53</name>
</gene>
<proteinExistence type="predicted"/>
<accession>A0A7T8ER93</accession>
<dbReference type="GO" id="GO:0000428">
    <property type="term" value="C:DNA-directed RNA polymerase complex"/>
    <property type="evidence" value="ECO:0007669"/>
    <property type="project" value="UniProtKB-KW"/>
</dbReference>
<protein>
    <submittedName>
        <fullName evidence="1">DNA-directed RNA polymerase, subunit N</fullName>
    </submittedName>
</protein>
<keyword evidence="1" id="KW-0240">DNA-directed RNA polymerase</keyword>
<evidence type="ECO:0000313" key="2">
    <source>
        <dbReference type="Proteomes" id="UP000595566"/>
    </source>
</evidence>
<sequence>MKKLERCHHCGEEKENCYHGFIALTMPHPDWEAKIDKWGRKDWWENLERTDLTPEQMEELDQICTYDQALSTVGRGVQCDDCGKKEAELYEKYYPKSLEF</sequence>
<reference evidence="1 2" key="1">
    <citation type="submission" date="2020-12" db="EMBL/GenBank/DDBJ databases">
        <title>Dynamics of Baltic Sea phages driven by environmental changes.</title>
        <authorList>
            <person name="Hoetzinger M."/>
            <person name="Nilsson E."/>
            <person name="Holmfeldt K."/>
        </authorList>
    </citation>
    <scope>NUCLEOTIDE SEQUENCE [LARGE SCALE GENOMIC DNA]</scope>
</reference>
<dbReference type="EMBL" id="MW353175">
    <property type="protein sequence ID" value="QQO91732.1"/>
    <property type="molecule type" value="Genomic_DNA"/>
</dbReference>
<evidence type="ECO:0000313" key="1">
    <source>
        <dbReference type="EMBL" id="QQO91732.1"/>
    </source>
</evidence>
<organism evidence="1 2">
    <name type="scientific">Flavobacterium phage vB_FspM_immuto_2-6A</name>
    <dbReference type="NCBI Taxonomy" id="2801477"/>
    <lineage>
        <taxon>Viruses</taxon>
        <taxon>Duplodnaviria</taxon>
        <taxon>Heunggongvirae</taxon>
        <taxon>Uroviricota</taxon>
        <taxon>Caudoviricetes</taxon>
        <taxon>Immutovirus</taxon>
        <taxon>Immutovirus immuto</taxon>
    </lineage>
</organism>
<keyword evidence="2" id="KW-1185">Reference proteome</keyword>